<organism evidence="1 2">
    <name type="scientific">Absidia repens</name>
    <dbReference type="NCBI Taxonomy" id="90262"/>
    <lineage>
        <taxon>Eukaryota</taxon>
        <taxon>Fungi</taxon>
        <taxon>Fungi incertae sedis</taxon>
        <taxon>Mucoromycota</taxon>
        <taxon>Mucoromycotina</taxon>
        <taxon>Mucoromycetes</taxon>
        <taxon>Mucorales</taxon>
        <taxon>Cunninghamellaceae</taxon>
        <taxon>Absidia</taxon>
    </lineage>
</organism>
<dbReference type="EMBL" id="MCGE01000028">
    <property type="protein sequence ID" value="ORZ09182.1"/>
    <property type="molecule type" value="Genomic_DNA"/>
</dbReference>
<reference evidence="1 2" key="1">
    <citation type="submission" date="2016-07" db="EMBL/GenBank/DDBJ databases">
        <title>Pervasive Adenine N6-methylation of Active Genes in Fungi.</title>
        <authorList>
            <consortium name="DOE Joint Genome Institute"/>
            <person name="Mondo S.J."/>
            <person name="Dannebaum R.O."/>
            <person name="Kuo R.C."/>
            <person name="Labutti K."/>
            <person name="Haridas S."/>
            <person name="Kuo A."/>
            <person name="Salamov A."/>
            <person name="Ahrendt S.R."/>
            <person name="Lipzen A."/>
            <person name="Sullivan W."/>
            <person name="Andreopoulos W.B."/>
            <person name="Clum A."/>
            <person name="Lindquist E."/>
            <person name="Daum C."/>
            <person name="Ramamoorthy G.K."/>
            <person name="Gryganskyi A."/>
            <person name="Culley D."/>
            <person name="Magnuson J.K."/>
            <person name="James T.Y."/>
            <person name="O'Malley M.A."/>
            <person name="Stajich J.E."/>
            <person name="Spatafora J.W."/>
            <person name="Visel A."/>
            <person name="Grigoriev I.V."/>
        </authorList>
    </citation>
    <scope>NUCLEOTIDE SEQUENCE [LARGE SCALE GENOMIC DNA]</scope>
    <source>
        <strain evidence="1 2">NRRL 1336</strain>
    </source>
</reference>
<name>A0A1X2I4G9_9FUNG</name>
<evidence type="ECO:0000313" key="1">
    <source>
        <dbReference type="EMBL" id="ORZ09182.1"/>
    </source>
</evidence>
<comment type="caution">
    <text evidence="1">The sequence shown here is derived from an EMBL/GenBank/DDBJ whole genome shotgun (WGS) entry which is preliminary data.</text>
</comment>
<dbReference type="AlphaFoldDB" id="A0A1X2I4G9"/>
<dbReference type="Proteomes" id="UP000193560">
    <property type="component" value="Unassembled WGS sequence"/>
</dbReference>
<accession>A0A1X2I4G9</accession>
<evidence type="ECO:0000313" key="2">
    <source>
        <dbReference type="Proteomes" id="UP000193560"/>
    </source>
</evidence>
<protein>
    <submittedName>
        <fullName evidence="1">Uncharacterized protein</fullName>
    </submittedName>
</protein>
<proteinExistence type="predicted"/>
<keyword evidence="2" id="KW-1185">Reference proteome</keyword>
<sequence length="55" mass="6342">MKFGISCYSQLVHQSFNDGSHYRLLSGFRSPLILVITNMPRSDYVHIIKIIPHPN</sequence>
<gene>
    <name evidence="1" type="ORF">BCR42DRAFT_423907</name>
</gene>